<dbReference type="Gene3D" id="3.80.10.10">
    <property type="entry name" value="Ribonuclease Inhibitor"/>
    <property type="match status" value="1"/>
</dbReference>
<dbReference type="EMBL" id="JBJUIK010000015">
    <property type="protein sequence ID" value="KAL3503409.1"/>
    <property type="molecule type" value="Genomic_DNA"/>
</dbReference>
<reference evidence="9 10" key="1">
    <citation type="submission" date="2024-11" db="EMBL/GenBank/DDBJ databases">
        <title>A near-complete genome assembly of Cinchona calisaya.</title>
        <authorList>
            <person name="Lian D.C."/>
            <person name="Zhao X.W."/>
            <person name="Wei L."/>
        </authorList>
    </citation>
    <scope>NUCLEOTIDE SEQUENCE [LARGE SCALE GENOMIC DNA]</scope>
    <source>
        <tissue evidence="9">Nenye</tissue>
    </source>
</reference>
<dbReference type="InterPro" id="IPR042197">
    <property type="entry name" value="Apaf_helical"/>
</dbReference>
<accession>A0ABD2YB37</accession>
<keyword evidence="2" id="KW-0433">Leucine-rich repeat</keyword>
<evidence type="ECO:0000256" key="5">
    <source>
        <dbReference type="ARBA" id="ARBA00022821"/>
    </source>
</evidence>
<evidence type="ECO:0000256" key="7">
    <source>
        <dbReference type="SAM" id="Coils"/>
    </source>
</evidence>
<dbReference type="InterPro" id="IPR001611">
    <property type="entry name" value="Leu-rich_rpt"/>
</dbReference>
<dbReference type="FunFam" id="3.40.50.300:FF:001091">
    <property type="entry name" value="Probable disease resistance protein At1g61300"/>
    <property type="match status" value="1"/>
</dbReference>
<evidence type="ECO:0000256" key="1">
    <source>
        <dbReference type="ARBA" id="ARBA00008894"/>
    </source>
</evidence>
<comment type="similarity">
    <text evidence="1">Belongs to the disease resistance NB-LRR family.</text>
</comment>
<dbReference type="Proteomes" id="UP001630127">
    <property type="component" value="Unassembled WGS sequence"/>
</dbReference>
<dbReference type="FunFam" id="1.10.10.10:FF:000322">
    <property type="entry name" value="Probable disease resistance protein At1g63360"/>
    <property type="match status" value="1"/>
</dbReference>
<gene>
    <name evidence="9" type="ORF">ACH5RR_037858</name>
</gene>
<evidence type="ECO:0000256" key="4">
    <source>
        <dbReference type="ARBA" id="ARBA00022741"/>
    </source>
</evidence>
<sequence>MADKLIDFAVRVMHDYNGLEEKLQNLERNMNVLTYRADDTIKALGEAELHSGRKRKREVEEWLEDVERKKTEFASLKMLAHKARFFARILMARRVDKMIEVIADLVKQSEVFGDFLLDVCETKGMPLVAAEWKGQTFEQDLQEIWAWLMNDEISRIGIYGMGGVGKTTLATRIHNDLLNEATFCGHVYWITASHDASIPKLQNAVAKAINLDISDEDDEKRIAAKLFNALKRRDKFVIIVDDIWSNFDVEKIGIPLGAVGRKLVVTSRSLEVCRRMGCQKEIKVKPLNEEEAWTFFLEKLGCPRELPRDVKEVAKLMARRCHGLPLGIITVAGSMKGVDNIHEWRDALNELQECSLGQDDEVFQILQYSFNCLRDQRLKNCFLYCCLYPEDYKIHGDELIRYFILEGLLDRRSTRQAEFDQGHRILSRLENVCLLESGFGIDGYEETKYVKMHDLIRDMALKVTKTSEPKYMVKAGIELTGIPEENEWKEDLDKVSLMYNELTYVPAAASLNCPKLSTLNLKSNWLTLIPVSFFAQLGAIRVLDLSFNELLEVLPICISNMENLTALLVQCCRRLNFVPPVGKLKALRELDLYETCIENVPEGVGKLVNLKCLDIGNTRVSMIPDGTLSKLSRLQSLKIPKRSRNKSRRTRITEAFGRISRPVLSC</sequence>
<dbReference type="SUPFAM" id="SSF52058">
    <property type="entry name" value="L domain-like"/>
    <property type="match status" value="1"/>
</dbReference>
<dbReference type="InterPro" id="IPR003593">
    <property type="entry name" value="AAA+_ATPase"/>
</dbReference>
<proteinExistence type="inferred from homology"/>
<protein>
    <recommendedName>
        <fullName evidence="8">AAA+ ATPase domain-containing protein</fullName>
    </recommendedName>
</protein>
<dbReference type="InterPro" id="IPR027417">
    <property type="entry name" value="P-loop_NTPase"/>
</dbReference>
<dbReference type="PANTHER" id="PTHR33463:SF187">
    <property type="entry name" value="AND NB-ARC DOMAIN DISEASE RESISTANCE PROTEIN, PUTATIVE-RELATED"/>
    <property type="match status" value="1"/>
</dbReference>
<organism evidence="9 10">
    <name type="scientific">Cinchona calisaya</name>
    <dbReference type="NCBI Taxonomy" id="153742"/>
    <lineage>
        <taxon>Eukaryota</taxon>
        <taxon>Viridiplantae</taxon>
        <taxon>Streptophyta</taxon>
        <taxon>Embryophyta</taxon>
        <taxon>Tracheophyta</taxon>
        <taxon>Spermatophyta</taxon>
        <taxon>Magnoliopsida</taxon>
        <taxon>eudicotyledons</taxon>
        <taxon>Gunneridae</taxon>
        <taxon>Pentapetalae</taxon>
        <taxon>asterids</taxon>
        <taxon>lamiids</taxon>
        <taxon>Gentianales</taxon>
        <taxon>Rubiaceae</taxon>
        <taxon>Cinchonoideae</taxon>
        <taxon>Cinchoneae</taxon>
        <taxon>Cinchona</taxon>
    </lineage>
</organism>
<keyword evidence="10" id="KW-1185">Reference proteome</keyword>
<dbReference type="Pfam" id="PF00931">
    <property type="entry name" value="NB-ARC"/>
    <property type="match status" value="1"/>
</dbReference>
<dbReference type="InterPro" id="IPR058922">
    <property type="entry name" value="WHD_DRP"/>
</dbReference>
<dbReference type="InterPro" id="IPR050905">
    <property type="entry name" value="Plant_NBS-LRR"/>
</dbReference>
<dbReference type="Pfam" id="PF23559">
    <property type="entry name" value="WHD_DRP"/>
    <property type="match status" value="1"/>
</dbReference>
<dbReference type="Gene3D" id="1.10.8.430">
    <property type="entry name" value="Helical domain of apoptotic protease-activating factors"/>
    <property type="match status" value="1"/>
</dbReference>
<dbReference type="AlphaFoldDB" id="A0ABD2YB37"/>
<dbReference type="PRINTS" id="PR00364">
    <property type="entry name" value="DISEASERSIST"/>
</dbReference>
<dbReference type="Pfam" id="PF13855">
    <property type="entry name" value="LRR_8"/>
    <property type="match status" value="1"/>
</dbReference>
<dbReference type="GO" id="GO:0005524">
    <property type="term" value="F:ATP binding"/>
    <property type="evidence" value="ECO:0007669"/>
    <property type="project" value="UniProtKB-KW"/>
</dbReference>
<dbReference type="InterPro" id="IPR003591">
    <property type="entry name" value="Leu-rich_rpt_typical-subtyp"/>
</dbReference>
<dbReference type="SMART" id="SM00382">
    <property type="entry name" value="AAA"/>
    <property type="match status" value="1"/>
</dbReference>
<comment type="caution">
    <text evidence="9">The sequence shown here is derived from an EMBL/GenBank/DDBJ whole genome shotgun (WGS) entry which is preliminary data.</text>
</comment>
<feature type="domain" description="AAA+ ATPase" evidence="8">
    <location>
        <begin position="152"/>
        <end position="423"/>
    </location>
</feature>
<dbReference type="InterPro" id="IPR036388">
    <property type="entry name" value="WH-like_DNA-bd_sf"/>
</dbReference>
<evidence type="ECO:0000256" key="6">
    <source>
        <dbReference type="ARBA" id="ARBA00022840"/>
    </source>
</evidence>
<keyword evidence="7" id="KW-0175">Coiled coil</keyword>
<evidence type="ECO:0000313" key="9">
    <source>
        <dbReference type="EMBL" id="KAL3503409.1"/>
    </source>
</evidence>
<feature type="coiled-coil region" evidence="7">
    <location>
        <begin position="9"/>
        <end position="36"/>
    </location>
</feature>
<name>A0ABD2YB37_9GENT</name>
<dbReference type="Gene3D" id="3.40.50.300">
    <property type="entry name" value="P-loop containing nucleotide triphosphate hydrolases"/>
    <property type="match status" value="1"/>
</dbReference>
<dbReference type="SMART" id="SM00369">
    <property type="entry name" value="LRR_TYP"/>
    <property type="match status" value="4"/>
</dbReference>
<dbReference type="SUPFAM" id="SSF52540">
    <property type="entry name" value="P-loop containing nucleoside triphosphate hydrolases"/>
    <property type="match status" value="1"/>
</dbReference>
<dbReference type="Gene3D" id="1.10.10.10">
    <property type="entry name" value="Winged helix-like DNA-binding domain superfamily/Winged helix DNA-binding domain"/>
    <property type="match status" value="1"/>
</dbReference>
<keyword evidence="6" id="KW-0067">ATP-binding</keyword>
<evidence type="ECO:0000256" key="3">
    <source>
        <dbReference type="ARBA" id="ARBA00022737"/>
    </source>
</evidence>
<keyword evidence="3" id="KW-0677">Repeat</keyword>
<keyword evidence="5" id="KW-0611">Plant defense</keyword>
<dbReference type="PANTHER" id="PTHR33463">
    <property type="entry name" value="NB-ARC DOMAIN-CONTAINING PROTEIN-RELATED"/>
    <property type="match status" value="1"/>
</dbReference>
<dbReference type="InterPro" id="IPR032675">
    <property type="entry name" value="LRR_dom_sf"/>
</dbReference>
<evidence type="ECO:0000313" key="10">
    <source>
        <dbReference type="Proteomes" id="UP001630127"/>
    </source>
</evidence>
<dbReference type="InterPro" id="IPR002182">
    <property type="entry name" value="NB-ARC"/>
</dbReference>
<keyword evidence="4" id="KW-0547">Nucleotide-binding</keyword>
<evidence type="ECO:0000256" key="2">
    <source>
        <dbReference type="ARBA" id="ARBA00022614"/>
    </source>
</evidence>
<dbReference type="GO" id="GO:0051607">
    <property type="term" value="P:defense response to virus"/>
    <property type="evidence" value="ECO:0007669"/>
    <property type="project" value="UniProtKB-ARBA"/>
</dbReference>
<evidence type="ECO:0000259" key="8">
    <source>
        <dbReference type="SMART" id="SM00382"/>
    </source>
</evidence>